<reference evidence="7 8" key="1">
    <citation type="submission" date="2020-08" db="EMBL/GenBank/DDBJ databases">
        <title>A Genomic Blueprint of the Chicken Gut Microbiome.</title>
        <authorList>
            <person name="Gilroy R."/>
            <person name="Ravi A."/>
            <person name="Getino M."/>
            <person name="Pursley I."/>
            <person name="Horton D.L."/>
            <person name="Alikhan N.-F."/>
            <person name="Baker D."/>
            <person name="Gharbi K."/>
            <person name="Hall N."/>
            <person name="Watson M."/>
            <person name="Adriaenssens E.M."/>
            <person name="Foster-Nyarko E."/>
            <person name="Jarju S."/>
            <person name="Secka A."/>
            <person name="Antonio M."/>
            <person name="Oren A."/>
            <person name="Chaudhuri R."/>
            <person name="La Ragione R.M."/>
            <person name="Hildebrand F."/>
            <person name="Pallen M.J."/>
        </authorList>
    </citation>
    <scope>NUCLEOTIDE SEQUENCE [LARGE SCALE GENOMIC DNA]</scope>
    <source>
        <strain evidence="7 8">Sa5BUN4</strain>
    </source>
</reference>
<evidence type="ECO:0000313" key="7">
    <source>
        <dbReference type="EMBL" id="MBD7953395.1"/>
    </source>
</evidence>
<keyword evidence="8" id="KW-1185">Reference proteome</keyword>
<keyword evidence="3 6" id="KW-0812">Transmembrane</keyword>
<dbReference type="Pfam" id="PF04632">
    <property type="entry name" value="FUSC"/>
    <property type="match status" value="1"/>
</dbReference>
<evidence type="ECO:0000256" key="4">
    <source>
        <dbReference type="ARBA" id="ARBA00022989"/>
    </source>
</evidence>
<dbReference type="GO" id="GO:0005886">
    <property type="term" value="C:plasma membrane"/>
    <property type="evidence" value="ECO:0007669"/>
    <property type="project" value="UniProtKB-SubCell"/>
</dbReference>
<evidence type="ECO:0000256" key="6">
    <source>
        <dbReference type="SAM" id="Phobius"/>
    </source>
</evidence>
<organism evidence="7 8">
    <name type="scientific">Stenotrophomonas lacuserhaii</name>
    <dbReference type="NCBI Taxonomy" id="2760084"/>
    <lineage>
        <taxon>Bacteria</taxon>
        <taxon>Pseudomonadati</taxon>
        <taxon>Pseudomonadota</taxon>
        <taxon>Gammaproteobacteria</taxon>
        <taxon>Lysobacterales</taxon>
        <taxon>Lysobacteraceae</taxon>
        <taxon>Stenotrophomonas</taxon>
    </lineage>
</organism>
<dbReference type="RefSeq" id="WP_191769249.1">
    <property type="nucleotide sequence ID" value="NZ_JACSQS010000002.1"/>
</dbReference>
<keyword evidence="4 6" id="KW-1133">Transmembrane helix</keyword>
<feature type="transmembrane region" description="Helical" evidence="6">
    <location>
        <begin position="83"/>
        <end position="102"/>
    </location>
</feature>
<dbReference type="InterPro" id="IPR006726">
    <property type="entry name" value="PHBA_efflux_AaeB/fusaric-R"/>
</dbReference>
<feature type="transmembrane region" description="Helical" evidence="6">
    <location>
        <begin position="460"/>
        <end position="479"/>
    </location>
</feature>
<feature type="transmembrane region" description="Helical" evidence="6">
    <location>
        <begin position="12"/>
        <end position="29"/>
    </location>
</feature>
<gene>
    <name evidence="7" type="ORF">H9654_04160</name>
</gene>
<dbReference type="EMBL" id="JACSQS010000002">
    <property type="protein sequence ID" value="MBD7953395.1"/>
    <property type="molecule type" value="Genomic_DNA"/>
</dbReference>
<feature type="transmembrane region" description="Helical" evidence="6">
    <location>
        <begin position="109"/>
        <end position="127"/>
    </location>
</feature>
<comment type="caution">
    <text evidence="7">The sequence shown here is derived from an EMBL/GenBank/DDBJ whole genome shotgun (WGS) entry which is preliminary data.</text>
</comment>
<feature type="transmembrane region" description="Helical" evidence="6">
    <location>
        <begin position="58"/>
        <end position="77"/>
    </location>
</feature>
<evidence type="ECO:0000256" key="3">
    <source>
        <dbReference type="ARBA" id="ARBA00022692"/>
    </source>
</evidence>
<evidence type="ECO:0000256" key="2">
    <source>
        <dbReference type="ARBA" id="ARBA00022475"/>
    </source>
</evidence>
<keyword evidence="2" id="KW-1003">Cell membrane</keyword>
<protein>
    <submittedName>
        <fullName evidence="7">FUSC family protein</fullName>
    </submittedName>
</protein>
<dbReference type="GO" id="GO:0022857">
    <property type="term" value="F:transmembrane transporter activity"/>
    <property type="evidence" value="ECO:0007669"/>
    <property type="project" value="InterPro"/>
</dbReference>
<dbReference type="PANTHER" id="PTHR30509:SF40">
    <property type="entry name" value="BLR3852 PROTEIN"/>
    <property type="match status" value="1"/>
</dbReference>
<proteinExistence type="predicted"/>
<sequence length="671" mass="73021">MRALLDRQGWMFSIKTYLASITALYIGLAGNLSRPYWAMATVYIVSQPLLGPTRAKGVYRILGTLLAGAATLLMLPHLVETPLLLSAAMSLWLAGCLFLALLNRGPRGYAFLLAGYTTAFIGFPAVTSPELIFDTVVARSEEIILGTVVAVLFAALVFPASVRPMLTGRIGNWMGDAAQWCRQVLEGGRAHAPRNRLAADLVQFEALIEFLRRDDPRHAGAAVSMQQLRERMLLLLPVLSSIADRLGALRRHGDSLPEGLETLVEDIRHWLEAATDSPTHDQLRTRISALKPQVDGDLQHLQLASLLLRLEELVDLWADCRALHQAIEQGSAPQHASHYRLSTRSVAESRHVDYGMAVFSALSAGIALMSYCVLWIGLGWEGGGNGAMMAAVAAAFFAAQDDPAPSMMSFLLWAVVASVVAGIYLFGIFPAVHDFGLLVLLLAVVFLPLGVLLHHPRTMLFALPLTVNLVALLSVQNTYSANIQSFVNAAVAMFIGIGFAVVMTRLFRSVGAEWTARRLVRQGWTTLAEAAEGRGQQDRERFAARMLDLLGLLAPRLAATPEGSDIASVDMLTEARVGLNILQLRRARLDLPERSREAVERILAEIAAHYRRQVAARRPLHGDDALRERLDASLSRVGGVAACKARDEALMGLVGLRFALFPDAAADSADE</sequence>
<accession>A0A8X8K1X8</accession>
<feature type="transmembrane region" description="Helical" evidence="6">
    <location>
        <begin position="143"/>
        <end position="162"/>
    </location>
</feature>
<dbReference type="AlphaFoldDB" id="A0A8X8K1X8"/>
<evidence type="ECO:0000256" key="5">
    <source>
        <dbReference type="ARBA" id="ARBA00023136"/>
    </source>
</evidence>
<dbReference type="Proteomes" id="UP000636938">
    <property type="component" value="Unassembled WGS sequence"/>
</dbReference>
<comment type="subcellular location">
    <subcellularLocation>
        <location evidence="1">Cell membrane</location>
        <topology evidence="1">Multi-pass membrane protein</topology>
    </subcellularLocation>
</comment>
<feature type="transmembrane region" description="Helical" evidence="6">
    <location>
        <begin position="485"/>
        <end position="507"/>
    </location>
</feature>
<feature type="transmembrane region" description="Helical" evidence="6">
    <location>
        <begin position="411"/>
        <end position="429"/>
    </location>
</feature>
<evidence type="ECO:0000313" key="8">
    <source>
        <dbReference type="Proteomes" id="UP000636938"/>
    </source>
</evidence>
<feature type="transmembrane region" description="Helical" evidence="6">
    <location>
        <begin position="354"/>
        <end position="376"/>
    </location>
</feature>
<dbReference type="PANTHER" id="PTHR30509">
    <property type="entry name" value="P-HYDROXYBENZOIC ACID EFFLUX PUMP SUBUNIT-RELATED"/>
    <property type="match status" value="1"/>
</dbReference>
<keyword evidence="5 6" id="KW-0472">Membrane</keyword>
<feature type="transmembrane region" description="Helical" evidence="6">
    <location>
        <begin position="435"/>
        <end position="453"/>
    </location>
</feature>
<name>A0A8X8K1X8_9GAMM</name>
<evidence type="ECO:0000256" key="1">
    <source>
        <dbReference type="ARBA" id="ARBA00004651"/>
    </source>
</evidence>